<dbReference type="eggNOG" id="ENOG502RB79">
    <property type="taxonomic scope" value="Eukaryota"/>
</dbReference>
<dbReference type="EMBL" id="BABT02000102">
    <property type="protein sequence ID" value="GAA96580.1"/>
    <property type="molecule type" value="Genomic_DNA"/>
</dbReference>
<gene>
    <name evidence="2" type="primary">Mo03250</name>
    <name evidence="2" type="ORF">E5Q_03250</name>
</gene>
<organism evidence="2 3">
    <name type="scientific">Mixia osmundae (strain CBS 9802 / IAM 14324 / JCM 22182 / KY 12970)</name>
    <dbReference type="NCBI Taxonomy" id="764103"/>
    <lineage>
        <taxon>Eukaryota</taxon>
        <taxon>Fungi</taxon>
        <taxon>Dikarya</taxon>
        <taxon>Basidiomycota</taxon>
        <taxon>Pucciniomycotina</taxon>
        <taxon>Mixiomycetes</taxon>
        <taxon>Mixiales</taxon>
        <taxon>Mixiaceae</taxon>
        <taxon>Mixia</taxon>
    </lineage>
</organism>
<evidence type="ECO:0000256" key="1">
    <source>
        <dbReference type="SAM" id="MobiDB-lite"/>
    </source>
</evidence>
<feature type="region of interest" description="Disordered" evidence="1">
    <location>
        <begin position="396"/>
        <end position="505"/>
    </location>
</feature>
<keyword evidence="3" id="KW-1185">Reference proteome</keyword>
<evidence type="ECO:0000313" key="2">
    <source>
        <dbReference type="EMBL" id="GAA96580.1"/>
    </source>
</evidence>
<sequence>MTAFLRDILAPLAGASYRQLVPTSPPRQAPAEVAPQSVEPVASSYESDHLIWPSADSPAGIRVSQHAGNATSLAGASSARLKSSTGAPQEPASPDNRFVVAQPSSDSSRAAPEPVSEVKKGKARAIDAPAPARETRSVQRRVLPARNPSPALTAVPPETRIALCQAKDLTQDVLQQIDERIASTSSTAWSGGSSTASALQAEIETPQVRELKDSHLIIGRFRPTKEDEQRYKDEMSDETFLRRHRQPEQLEKRSKRLERESLISERHRLRQMLQQLKAGENLSQLLPLAALRPSGPAQASATVLPHKSLSTKQRQLLEQSETDKLRLDKIRLAERTLERYDQLLNPRQATPILPSVVTIKELPNGRYMPLHKPSQPKASKIANPVSIASESEVYSMSSRPAKAGEQKVIGRSPMPAKQKNGAASRNTAPTRQPVWTATKLAEPRQRRQNRVTLTDGKVDLKAASGRDVLQASRAPKAENASSPAYYGKIDPDSATPDGTPPPSPDKVANAVGALLSPSPIHPTSKRVRERIMRLSPIAAAPAPVIQALPSQAAVTRHIRQNEETASAALLALSPNTQTANFSSRRKVKREGSAELSQPKQVKKRKRLSPYRPDEDLPSDDHSHALSTPARRSVTDSPESGILPLSRSPSLHSPESISLIQSMRIPRKRKDSFGSATEEPAKKKRDSVKPARPRASTPRQSATLAAKRLAEMSSP</sequence>
<dbReference type="OrthoDB" id="2555515at2759"/>
<feature type="compositionally biased region" description="Basic and acidic residues" evidence="1">
    <location>
        <begin position="611"/>
        <end position="623"/>
    </location>
</feature>
<dbReference type="Proteomes" id="UP000009131">
    <property type="component" value="Unassembled WGS sequence"/>
</dbReference>
<accession>G7E170</accession>
<comment type="caution">
    <text evidence="2">The sequence shown here is derived from an EMBL/GenBank/DDBJ whole genome shotgun (WGS) entry which is preliminary data.</text>
</comment>
<protein>
    <recommendedName>
        <fullName evidence="4">Something about silencing protein 4 domain-containing protein</fullName>
    </recommendedName>
</protein>
<reference evidence="2 3" key="2">
    <citation type="journal article" date="2012" name="Open Biol.">
        <title>Characteristics of nucleosomes and linker DNA regions on the genome of the basidiomycete Mixia osmundae revealed by mono- and dinucleosome mapping.</title>
        <authorList>
            <person name="Nishida H."/>
            <person name="Kondo S."/>
            <person name="Matsumoto T."/>
            <person name="Suzuki Y."/>
            <person name="Yoshikawa H."/>
            <person name="Taylor T.D."/>
            <person name="Sugiyama J."/>
        </authorList>
    </citation>
    <scope>NUCLEOTIDE SEQUENCE [LARGE SCALE GENOMIC DNA]</scope>
    <source>
        <strain evidence="3">CBS 9802 / IAM 14324 / JCM 22182 / KY 12970</strain>
    </source>
</reference>
<dbReference type="HOGENOM" id="CLU_386873_0_0_1"/>
<proteinExistence type="predicted"/>
<feature type="region of interest" description="Disordered" evidence="1">
    <location>
        <begin position="20"/>
        <end position="138"/>
    </location>
</feature>
<dbReference type="AlphaFoldDB" id="G7E170"/>
<feature type="compositionally biased region" description="Polar residues" evidence="1">
    <location>
        <begin position="421"/>
        <end position="435"/>
    </location>
</feature>
<dbReference type="InParanoid" id="G7E170"/>
<dbReference type="STRING" id="764103.G7E170"/>
<reference evidence="2 3" key="1">
    <citation type="journal article" date="2011" name="J. Gen. Appl. Microbiol.">
        <title>Draft genome sequencing of the enigmatic basidiomycete Mixia osmundae.</title>
        <authorList>
            <person name="Nishida H."/>
            <person name="Nagatsuka Y."/>
            <person name="Sugiyama J."/>
        </authorList>
    </citation>
    <scope>NUCLEOTIDE SEQUENCE [LARGE SCALE GENOMIC DNA]</scope>
    <source>
        <strain evidence="3">CBS 9802 / IAM 14324 / JCM 22182 / KY 12970</strain>
    </source>
</reference>
<evidence type="ECO:0000313" key="3">
    <source>
        <dbReference type="Proteomes" id="UP000009131"/>
    </source>
</evidence>
<feature type="compositionally biased region" description="Polar residues" evidence="1">
    <location>
        <begin position="66"/>
        <end position="87"/>
    </location>
</feature>
<feature type="compositionally biased region" description="Low complexity" evidence="1">
    <location>
        <begin position="641"/>
        <end position="659"/>
    </location>
</feature>
<evidence type="ECO:0008006" key="4">
    <source>
        <dbReference type="Google" id="ProtNLM"/>
    </source>
</evidence>
<name>G7E170_MIXOS</name>
<feature type="region of interest" description="Disordered" evidence="1">
    <location>
        <begin position="576"/>
        <end position="714"/>
    </location>
</feature>